<evidence type="ECO:0000256" key="3">
    <source>
        <dbReference type="ARBA" id="ARBA00022729"/>
    </source>
</evidence>
<dbReference type="PANTHER" id="PTHR30061">
    <property type="entry name" value="MALTOSE-BINDING PERIPLASMIC PROTEIN"/>
    <property type="match status" value="1"/>
</dbReference>
<keyword evidence="7" id="KW-1185">Reference proteome</keyword>
<dbReference type="GO" id="GO:0015768">
    <property type="term" value="P:maltose transport"/>
    <property type="evidence" value="ECO:0007669"/>
    <property type="project" value="TreeGrafter"/>
</dbReference>
<dbReference type="PANTHER" id="PTHR30061:SF50">
    <property type="entry name" value="MALTOSE_MALTODEXTRIN-BINDING PERIPLASMIC PROTEIN"/>
    <property type="match status" value="1"/>
</dbReference>
<dbReference type="SUPFAM" id="SSF53850">
    <property type="entry name" value="Periplasmic binding protein-like II"/>
    <property type="match status" value="1"/>
</dbReference>
<evidence type="ECO:0000313" key="7">
    <source>
        <dbReference type="Proteomes" id="UP000198793"/>
    </source>
</evidence>
<dbReference type="AlphaFoldDB" id="A0A1H0HQS2"/>
<dbReference type="GO" id="GO:1901982">
    <property type="term" value="F:maltose binding"/>
    <property type="evidence" value="ECO:0007669"/>
    <property type="project" value="TreeGrafter"/>
</dbReference>
<name>A0A1H0HQS2_9HYPH</name>
<dbReference type="EMBL" id="FNIT01000004">
    <property type="protein sequence ID" value="SDO21487.1"/>
    <property type="molecule type" value="Genomic_DNA"/>
</dbReference>
<evidence type="ECO:0000256" key="1">
    <source>
        <dbReference type="ARBA" id="ARBA00008520"/>
    </source>
</evidence>
<dbReference type="OrthoDB" id="7319459at2"/>
<dbReference type="InterPro" id="IPR006059">
    <property type="entry name" value="SBP"/>
</dbReference>
<dbReference type="Proteomes" id="UP000198793">
    <property type="component" value="Unassembled WGS sequence"/>
</dbReference>
<evidence type="ECO:0000313" key="6">
    <source>
        <dbReference type="EMBL" id="SDO21487.1"/>
    </source>
</evidence>
<dbReference type="RefSeq" id="WP_090673076.1">
    <property type="nucleotide sequence ID" value="NZ_FNIT01000004.1"/>
</dbReference>
<evidence type="ECO:0000256" key="5">
    <source>
        <dbReference type="SAM" id="SignalP"/>
    </source>
</evidence>
<evidence type="ECO:0000256" key="2">
    <source>
        <dbReference type="ARBA" id="ARBA00022448"/>
    </source>
</evidence>
<reference evidence="6 7" key="1">
    <citation type="submission" date="2016-10" db="EMBL/GenBank/DDBJ databases">
        <authorList>
            <person name="de Groot N.N."/>
        </authorList>
    </citation>
    <scope>NUCLEOTIDE SEQUENCE [LARGE SCALE GENOMIC DNA]</scope>
    <source>
        <strain evidence="7">L7-484,KACC 16230,DSM 25025</strain>
    </source>
</reference>
<dbReference type="Gene3D" id="3.40.190.10">
    <property type="entry name" value="Periplasmic binding protein-like II"/>
    <property type="match status" value="1"/>
</dbReference>
<dbReference type="STRING" id="1166073.SAMN05192530_104229"/>
<comment type="similarity">
    <text evidence="1">Belongs to the bacterial solute-binding protein 1 family.</text>
</comment>
<proteinExistence type="inferred from homology"/>
<dbReference type="GO" id="GO:0042956">
    <property type="term" value="P:maltodextrin transmembrane transport"/>
    <property type="evidence" value="ECO:0007669"/>
    <property type="project" value="TreeGrafter"/>
</dbReference>
<keyword evidence="3 5" id="KW-0732">Signal</keyword>
<dbReference type="GO" id="GO:0055052">
    <property type="term" value="C:ATP-binding cassette (ABC) transporter complex, substrate-binding subunit-containing"/>
    <property type="evidence" value="ECO:0007669"/>
    <property type="project" value="TreeGrafter"/>
</dbReference>
<evidence type="ECO:0000256" key="4">
    <source>
        <dbReference type="ARBA" id="ARBA00022764"/>
    </source>
</evidence>
<keyword evidence="4" id="KW-0574">Periplasm</keyword>
<gene>
    <name evidence="6" type="ORF">SAMN05192530_104229</name>
</gene>
<keyword evidence="2" id="KW-0813">Transport</keyword>
<sequence>MTKLKALLLASMTAMAVLPAQAAETITWWDFFTGGDGVRMKALINDFNKEHPDIQIQATSLEWGVPFYTKVRTAAAVGEGPDMMSYHLSRLPLAMNEKVLTEVTPADMEAAGLASGDFFDTVLKAATQDNKLYAVPFDIHSLVLYYNKSYLQGTEFLDAQGNLTGITDLASFERALQAAKDKGSAAPVTYATGDDGGVYRVFYTLLAQQGGQLISDSNEVLPGDSEAKAVKAVEIMTKWHENGWQPEQALYPASVALFTSGQSAFSLNGVWEVPTMKDLAASGKLGFEWGAVQVPALMGQKATWADSHAFALPVQGDRTMTPEKRKAVMTVIGWMEKNSVRWAEAGHIPAYKPVAESVEFKQMQPNATYASLAETAVFDPNSRIAGVASPVYDAAINIISPAIHGYMPAAEAVAQMKSDLQGLLN</sequence>
<protein>
    <submittedName>
        <fullName evidence="6">Carbohydrate ABC transporter substrate-binding protein, CUT1 family</fullName>
    </submittedName>
</protein>
<organism evidence="6 7">
    <name type="scientific">Aureimonas jatrophae</name>
    <dbReference type="NCBI Taxonomy" id="1166073"/>
    <lineage>
        <taxon>Bacteria</taxon>
        <taxon>Pseudomonadati</taxon>
        <taxon>Pseudomonadota</taxon>
        <taxon>Alphaproteobacteria</taxon>
        <taxon>Hyphomicrobiales</taxon>
        <taxon>Aurantimonadaceae</taxon>
        <taxon>Aureimonas</taxon>
    </lineage>
</organism>
<dbReference type="Pfam" id="PF13416">
    <property type="entry name" value="SBP_bac_8"/>
    <property type="match status" value="1"/>
</dbReference>
<feature type="signal peptide" evidence="5">
    <location>
        <begin position="1"/>
        <end position="22"/>
    </location>
</feature>
<accession>A0A1H0HQS2</accession>
<feature type="chain" id="PRO_5011667376" evidence="5">
    <location>
        <begin position="23"/>
        <end position="425"/>
    </location>
</feature>